<accession>A0A4Y9Y4C1</accession>
<dbReference type="Gene3D" id="1.20.1280.50">
    <property type="match status" value="1"/>
</dbReference>
<evidence type="ECO:0000313" key="2">
    <source>
        <dbReference type="Proteomes" id="UP000298327"/>
    </source>
</evidence>
<dbReference type="OrthoDB" id="722566at2759"/>
<evidence type="ECO:0008006" key="3">
    <source>
        <dbReference type="Google" id="ProtNLM"/>
    </source>
</evidence>
<name>A0A4Y9Y4C1_9AGAM</name>
<reference evidence="1 2" key="1">
    <citation type="submission" date="2019-02" db="EMBL/GenBank/DDBJ databases">
        <title>Genome sequencing of the rare red list fungi Dentipellis fragilis.</title>
        <authorList>
            <person name="Buettner E."/>
            <person name="Kellner H."/>
        </authorList>
    </citation>
    <scope>NUCLEOTIDE SEQUENCE [LARGE SCALE GENOMIC DNA]</scope>
    <source>
        <strain evidence="1 2">DSM 105465</strain>
    </source>
</reference>
<dbReference type="STRING" id="205917.A0A4Y9Y4C1"/>
<protein>
    <recommendedName>
        <fullName evidence="3">F-box domain-containing protein</fullName>
    </recommendedName>
</protein>
<keyword evidence="2" id="KW-1185">Reference proteome</keyword>
<dbReference type="Pfam" id="PF12014">
    <property type="entry name" value="Cyclin_D1_bind"/>
    <property type="match status" value="1"/>
</dbReference>
<evidence type="ECO:0000313" key="1">
    <source>
        <dbReference type="EMBL" id="TFY55619.1"/>
    </source>
</evidence>
<comment type="caution">
    <text evidence="1">The sequence shown here is derived from an EMBL/GenBank/DDBJ whole genome shotgun (WGS) entry which is preliminary data.</text>
</comment>
<dbReference type="UniPathway" id="UPA00143"/>
<organism evidence="1 2">
    <name type="scientific">Dentipellis fragilis</name>
    <dbReference type="NCBI Taxonomy" id="205917"/>
    <lineage>
        <taxon>Eukaryota</taxon>
        <taxon>Fungi</taxon>
        <taxon>Dikarya</taxon>
        <taxon>Basidiomycota</taxon>
        <taxon>Agaricomycotina</taxon>
        <taxon>Agaricomycetes</taxon>
        <taxon>Russulales</taxon>
        <taxon>Hericiaceae</taxon>
        <taxon>Dentipellis</taxon>
    </lineage>
</organism>
<dbReference type="EMBL" id="SEOQ01000899">
    <property type="protein sequence ID" value="TFY55619.1"/>
    <property type="molecule type" value="Genomic_DNA"/>
</dbReference>
<dbReference type="GO" id="GO:0016567">
    <property type="term" value="P:protein ubiquitination"/>
    <property type="evidence" value="ECO:0007669"/>
    <property type="project" value="UniProtKB-UniPathway"/>
</dbReference>
<sequence>MDPGAPHAYNDEQWKGLAQLNYDVLLPICYYLTGDDVAHLLSTCHALYAHYRHDTIWRRLCRPYGLTDISSSEVWSSFYDAYTQVLYRYGALIGIWASDHPYRGNVLEFRMDVKRGCLIGEIWYFENEAFHANHDMQVPRLPEYMAVFRIGLDDTSGQTVITPTAYPSQNWINNPNGSNEACVPSLHLLAETHEEPVLCHPSFPPSPLPQFPAPGSIWYDHERGLPRIALEPSPDSSELISGLPSRAALSMAPGEIIKPAALCIVPPPFSDPEYLYEPQVPLLDLRLLKADGTPMRDYTAGMCTGFYPRYYPLRAPISEGMDPADEDWDPSSLEGLWLGAYGPHGTEVLCVEHDPLGQEVRAWKITGDLNVPRGAQSWKFRLDSALDRQENKELSWLRSPNSRVFLGIGTVSDVGFRPDQRGSMNLTVAVTSKDQIYIHWSGMGTYIPQYRRYKRDVPSEQLHDSVEGIRIPTLWSS</sequence>
<proteinExistence type="predicted"/>
<gene>
    <name evidence="1" type="ORF">EVG20_g9256</name>
</gene>
<dbReference type="Proteomes" id="UP000298327">
    <property type="component" value="Unassembled WGS sequence"/>
</dbReference>
<dbReference type="AlphaFoldDB" id="A0A4Y9Y4C1"/>
<dbReference type="SUPFAM" id="SSF81383">
    <property type="entry name" value="F-box domain"/>
    <property type="match status" value="1"/>
</dbReference>
<dbReference type="InterPro" id="IPR036047">
    <property type="entry name" value="F-box-like_dom_sf"/>
</dbReference>